<feature type="region of interest" description="Disordered" evidence="1">
    <location>
        <begin position="20"/>
        <end position="39"/>
    </location>
</feature>
<evidence type="ECO:0000313" key="3">
    <source>
        <dbReference type="EMBL" id="AKG59528.1"/>
    </source>
</evidence>
<dbReference type="EMBL" id="KR011310">
    <property type="protein sequence ID" value="AKG61840.1"/>
    <property type="molecule type" value="Genomic_DNA"/>
</dbReference>
<evidence type="ECO:0000313" key="2">
    <source>
        <dbReference type="EMBL" id="AKG59239.1"/>
    </source>
</evidence>
<dbReference type="EMBL" id="KX265040">
    <property type="protein sequence ID" value="ANN85331.1"/>
    <property type="molecule type" value="Genomic_DNA"/>
</dbReference>
<evidence type="ECO:0000313" key="6">
    <source>
        <dbReference type="EMBL" id="ANN84107.1"/>
    </source>
</evidence>
<reference evidence="6" key="2">
    <citation type="journal article" date="2016" name="J. Virol.">
        <title>Mapping Murine Corneal Neovascularization and Weight Loss Virulence Determinants in the HSV-1 Genome and the Detection of an Epistatic Interaction between the UL and IRS/US Regions.</title>
        <authorList>
            <person name="Lee K."/>
            <person name="Kolb A."/>
            <person name="Larsen I.V."/>
            <person name="Craven M."/>
            <person name="Brandt C.R."/>
        </authorList>
    </citation>
    <scope>NUCLEOTIDE SEQUENCE</scope>
    <source>
        <strain evidence="8">914-A3</strain>
        <strain evidence="6">914-Q</strain>
        <strain evidence="9">914-T2</strain>
        <strain evidence="7">IV-6</strain>
    </source>
</reference>
<dbReference type="EMBL" id="KR011284">
    <property type="protein sequence ID" value="AKG59965.1"/>
    <property type="molecule type" value="Genomic_DNA"/>
</dbReference>
<organismHost>
    <name type="scientific">Homo sapiens</name>
    <name type="common">Human</name>
    <dbReference type="NCBI Taxonomy" id="9606"/>
</organismHost>
<proteinExistence type="predicted"/>
<name>A0A0F7CWU7_HHV1</name>
<evidence type="ECO:0000313" key="5">
    <source>
        <dbReference type="EMBL" id="AKG61840.1"/>
    </source>
</evidence>
<evidence type="ECO:0000313" key="9">
    <source>
        <dbReference type="EMBL" id="ANN85484.1"/>
    </source>
</evidence>
<accession>A0A0F7CWU7</accession>
<evidence type="ECO:0000313" key="7">
    <source>
        <dbReference type="EMBL" id="ANN84720.1"/>
    </source>
</evidence>
<reference evidence="2" key="1">
    <citation type="journal article" date="2015" name="J. Virol.">
        <title>Recombination Analysis of Herpes Simplex Virus 1 Reveals a Bias toward GC Content and the Inverted Repeat Regions.</title>
        <authorList>
            <person name="Lee K."/>
            <person name="Kolb A.W."/>
            <person name="Sverchkov Y."/>
            <person name="Cuellar J.A."/>
            <person name="Craven M."/>
            <person name="Brandt C.R."/>
        </authorList>
    </citation>
    <scope>NUCLEOTIDE SEQUENCE</scope>
    <source>
        <strain evidence="2">10-2-3</strain>
        <strain evidence="4">10-6-3</strain>
        <strain evidence="3">4M</strain>
        <strain evidence="5">83M</strain>
    </source>
</reference>
<evidence type="ECO:0000256" key="1">
    <source>
        <dbReference type="SAM" id="MobiDB-lite"/>
    </source>
</evidence>
<evidence type="ECO:0000313" key="8">
    <source>
        <dbReference type="EMBL" id="ANN85331.1"/>
    </source>
</evidence>
<dbReference type="EMBL" id="KR011278">
    <property type="protein sequence ID" value="AKG59528.1"/>
    <property type="molecule type" value="Genomic_DNA"/>
</dbReference>
<dbReference type="EMBL" id="KR011274">
    <property type="protein sequence ID" value="AKG59239.1"/>
    <property type="molecule type" value="Genomic_DNA"/>
</dbReference>
<organism evidence="2">
    <name type="scientific">Human herpesvirus 1</name>
    <name type="common">HHV-1</name>
    <name type="synonym">Human herpes simplex virus 1</name>
    <dbReference type="NCBI Taxonomy" id="10298"/>
    <lineage>
        <taxon>Viruses</taxon>
        <taxon>Duplodnaviria</taxon>
        <taxon>Heunggongvirae</taxon>
        <taxon>Peploviricota</taxon>
        <taxon>Herviviricetes</taxon>
        <taxon>Herpesvirales</taxon>
        <taxon>Orthoherpesviridae</taxon>
        <taxon>Alphaherpesvirinae</taxon>
        <taxon>Simplexvirus</taxon>
        <taxon>Simplexvirus humanalpha1</taxon>
    </lineage>
</organism>
<gene>
    <name evidence="2" type="primary">UL55</name>
</gene>
<protein>
    <submittedName>
        <fullName evidence="2">Nuclear protein UL55</fullName>
    </submittedName>
</protein>
<dbReference type="EMBL" id="KX265042">
    <property type="protein sequence ID" value="ANN85484.1"/>
    <property type="molecule type" value="Genomic_DNA"/>
</dbReference>
<dbReference type="EMBL" id="KX265024">
    <property type="protein sequence ID" value="ANN84107.1"/>
    <property type="molecule type" value="Genomic_DNA"/>
</dbReference>
<dbReference type="EMBL" id="KX265032">
    <property type="protein sequence ID" value="ANN84720.1"/>
    <property type="molecule type" value="Genomic_DNA"/>
</dbReference>
<sequence length="78" mass="8434">MTATPLTNLFLRAPDITHVAPLTASTPPGRPKRPCTPAKRTPLAWPCGVTWSAPPVRPAAQSTAFSLRYTRTPTTPLR</sequence>
<evidence type="ECO:0000313" key="4">
    <source>
        <dbReference type="EMBL" id="AKG59965.1"/>
    </source>
</evidence>